<sequence>MKKVLFAATVDNHIIQFHLPFLKWFKEMGYEVHVASKGLSQIPYADYKHNVSFERSPFKKKNIKAHRELKNIIKKNNFNVIHCHTPTASVLTRINAFKTRKYGTKVLYTAHGFHFYKGAPLKNWFLYFPIEFFMANFTDAIITINKEDYNFSKKYFSSKKTKSFLIPGVGVDENTYTKKKFEKVVYTREEIALKSTDFILIYAAELNKNKNQLFLIKAMKKIADIYPEVKLLLAGTGDMEDEYIAQVKRLNLERSVKFLGFRDDLKDIIPICDVGVSSSKREGLALNVIEYAMCGLPLLVSRNRGHLEIVRNNQNGFLFDYNDEEEFMKKIVEIYENKKMRNNFSKEAASSVKKFGLENALNEMKKIYKEYI</sequence>
<dbReference type="InterPro" id="IPR028098">
    <property type="entry name" value="Glyco_trans_4-like_N"/>
</dbReference>
<dbReference type="AlphaFoldDB" id="A0A7D7RFL5"/>
<proteinExistence type="predicted"/>
<protein>
    <submittedName>
        <fullName evidence="3">Glycosyltransferase family 4 protein</fullName>
    </submittedName>
</protein>
<feature type="domain" description="Glycosyltransferase subfamily 4-like N-terminal" evidence="2">
    <location>
        <begin position="3"/>
        <end position="145"/>
    </location>
</feature>
<dbReference type="KEGG" id="pdec:H1Q58_12400"/>
<gene>
    <name evidence="3" type="ORF">H1Q58_12400</name>
</gene>
<evidence type="ECO:0000313" key="4">
    <source>
        <dbReference type="Proteomes" id="UP000514716"/>
    </source>
</evidence>
<dbReference type="Pfam" id="PF00534">
    <property type="entry name" value="Glycos_transf_1"/>
    <property type="match status" value="1"/>
</dbReference>
<reference evidence="3 4" key="1">
    <citation type="submission" date="2020-07" db="EMBL/GenBank/DDBJ databases">
        <title>Screening of a cold-adapted Planococcus bacterium producing protease in traditional shrimp paste and protease identification by genome sequencing.</title>
        <authorList>
            <person name="Gao R."/>
            <person name="Leng W."/>
            <person name="Chu Q."/>
            <person name="Wu X."/>
            <person name="Liu H."/>
            <person name="Li X."/>
        </authorList>
    </citation>
    <scope>NUCLEOTIDE SEQUENCE [LARGE SCALE GENOMIC DNA]</scope>
    <source>
        <strain evidence="3 4">XJ11</strain>
    </source>
</reference>
<feature type="domain" description="Glycosyl transferase family 1" evidence="1">
    <location>
        <begin position="188"/>
        <end position="349"/>
    </location>
</feature>
<keyword evidence="4" id="KW-1185">Reference proteome</keyword>
<dbReference type="SUPFAM" id="SSF53756">
    <property type="entry name" value="UDP-Glycosyltransferase/glycogen phosphorylase"/>
    <property type="match status" value="1"/>
</dbReference>
<dbReference type="EMBL" id="CP059540">
    <property type="protein sequence ID" value="QMT16761.1"/>
    <property type="molecule type" value="Genomic_DNA"/>
</dbReference>
<dbReference type="GO" id="GO:0016757">
    <property type="term" value="F:glycosyltransferase activity"/>
    <property type="evidence" value="ECO:0007669"/>
    <property type="project" value="InterPro"/>
</dbReference>
<evidence type="ECO:0000313" key="3">
    <source>
        <dbReference type="EMBL" id="QMT16761.1"/>
    </source>
</evidence>
<name>A0A7D7RFL5_PLAMR</name>
<organism evidence="3 4">
    <name type="scientific">Planococcus maritimus</name>
    <dbReference type="NCBI Taxonomy" id="192421"/>
    <lineage>
        <taxon>Bacteria</taxon>
        <taxon>Bacillati</taxon>
        <taxon>Bacillota</taxon>
        <taxon>Bacilli</taxon>
        <taxon>Bacillales</taxon>
        <taxon>Caryophanaceae</taxon>
        <taxon>Planococcus</taxon>
    </lineage>
</organism>
<dbReference type="InterPro" id="IPR001296">
    <property type="entry name" value="Glyco_trans_1"/>
</dbReference>
<dbReference type="CDD" id="cd03808">
    <property type="entry name" value="GT4_CapM-like"/>
    <property type="match status" value="1"/>
</dbReference>
<evidence type="ECO:0000259" key="2">
    <source>
        <dbReference type="Pfam" id="PF13477"/>
    </source>
</evidence>
<dbReference type="Gene3D" id="3.40.50.2000">
    <property type="entry name" value="Glycogen Phosphorylase B"/>
    <property type="match status" value="2"/>
</dbReference>
<dbReference type="RefSeq" id="WP_182091701.1">
    <property type="nucleotide sequence ID" value="NZ_CP059540.1"/>
</dbReference>
<keyword evidence="3" id="KW-0808">Transferase</keyword>
<accession>A0A7D7RFL5</accession>
<dbReference type="PANTHER" id="PTHR12526">
    <property type="entry name" value="GLYCOSYLTRANSFERASE"/>
    <property type="match status" value="1"/>
</dbReference>
<dbReference type="PANTHER" id="PTHR12526:SF630">
    <property type="entry name" value="GLYCOSYLTRANSFERASE"/>
    <property type="match status" value="1"/>
</dbReference>
<dbReference type="Proteomes" id="UP000514716">
    <property type="component" value="Chromosome"/>
</dbReference>
<evidence type="ECO:0000259" key="1">
    <source>
        <dbReference type="Pfam" id="PF00534"/>
    </source>
</evidence>
<dbReference type="Pfam" id="PF13477">
    <property type="entry name" value="Glyco_trans_4_2"/>
    <property type="match status" value="1"/>
</dbReference>